<dbReference type="OrthoDB" id="20127at2759"/>
<dbReference type="EnsemblMetazoa" id="XM_022805437">
    <property type="protein sequence ID" value="XP_022661172"/>
    <property type="gene ID" value="LOC111250342"/>
</dbReference>
<protein>
    <submittedName>
        <fullName evidence="2">Uncharacterized protein</fullName>
    </submittedName>
</protein>
<feature type="compositionally biased region" description="Polar residues" evidence="1">
    <location>
        <begin position="294"/>
        <end position="303"/>
    </location>
</feature>
<proteinExistence type="predicted"/>
<accession>A0A7M7KCI0</accession>
<dbReference type="InterPro" id="IPR019188">
    <property type="entry name" value="SNAPC1"/>
</dbReference>
<dbReference type="GO" id="GO:0042795">
    <property type="term" value="P:snRNA transcription by RNA polymerase II"/>
    <property type="evidence" value="ECO:0007669"/>
    <property type="project" value="TreeGrafter"/>
</dbReference>
<dbReference type="Pfam" id="PF09808">
    <property type="entry name" value="SNAPC1"/>
    <property type="match status" value="1"/>
</dbReference>
<name>A0A7M7KCI0_VARDE</name>
<dbReference type="PANTHER" id="PTHR15131">
    <property type="entry name" value="SMALL NUCLEAR RNA ACTIVATING COMPLEX, POLYPEPTIDE 1"/>
    <property type="match status" value="1"/>
</dbReference>
<reference evidence="2" key="1">
    <citation type="submission" date="2021-01" db="UniProtKB">
        <authorList>
            <consortium name="EnsemblMetazoa"/>
        </authorList>
    </citation>
    <scope>IDENTIFICATION</scope>
</reference>
<evidence type="ECO:0000313" key="2">
    <source>
        <dbReference type="EnsemblMetazoa" id="XP_022661172"/>
    </source>
</evidence>
<feature type="compositionally biased region" description="Basic and acidic residues" evidence="1">
    <location>
        <begin position="320"/>
        <end position="330"/>
    </location>
</feature>
<sequence length="345" mass="39111">MTSLSSALFVSRNGIITEGVTILCELLPRTQKRNLRVSYLCVSSCVSKSSANLSIGTNEMAASSFALGDGTTSPEAVQRLEEQQRVYLSTVANLQIDSLVKDLNRIRFAFHATNSVRFEHFATVFRTLKATKLFQGFGNELSARVFVEDVYEVLIRELEDTDSFTDKAFIVYMLFATYFCQICRPRTPMRVRLSDLERLESFADVCQQDNHLDLVFAIRRLQTESAFHFVHSLRPYAFKSYMLDPQQLTHRKLKLANRIAGHRNLLQSTDLFRRLEFVHDKYCELKISLGLTPSSSEADTSNPFPEMRDKIRSVPAGDKSGSRGEFKEETLPGESVQAEDQTSAL</sequence>
<dbReference type="InParanoid" id="A0A7M7KCI0"/>
<dbReference type="PANTHER" id="PTHR15131:SF3">
    <property type="entry name" value="SNRNA-ACTIVATING PROTEIN COMPLEX SUBUNIT 1"/>
    <property type="match status" value="1"/>
</dbReference>
<dbReference type="GeneID" id="111250342"/>
<dbReference type="GO" id="GO:0019185">
    <property type="term" value="C:snRNA-activating protein complex"/>
    <property type="evidence" value="ECO:0007669"/>
    <property type="project" value="TreeGrafter"/>
</dbReference>
<dbReference type="Proteomes" id="UP000594260">
    <property type="component" value="Unplaced"/>
</dbReference>
<feature type="region of interest" description="Disordered" evidence="1">
    <location>
        <begin position="294"/>
        <end position="345"/>
    </location>
</feature>
<evidence type="ECO:0000256" key="1">
    <source>
        <dbReference type="SAM" id="MobiDB-lite"/>
    </source>
</evidence>
<dbReference type="RefSeq" id="XP_022661172.1">
    <property type="nucleotide sequence ID" value="XM_022805437.1"/>
</dbReference>
<organism evidence="2 3">
    <name type="scientific">Varroa destructor</name>
    <name type="common">Honeybee mite</name>
    <dbReference type="NCBI Taxonomy" id="109461"/>
    <lineage>
        <taxon>Eukaryota</taxon>
        <taxon>Metazoa</taxon>
        <taxon>Ecdysozoa</taxon>
        <taxon>Arthropoda</taxon>
        <taxon>Chelicerata</taxon>
        <taxon>Arachnida</taxon>
        <taxon>Acari</taxon>
        <taxon>Parasitiformes</taxon>
        <taxon>Mesostigmata</taxon>
        <taxon>Gamasina</taxon>
        <taxon>Dermanyssoidea</taxon>
        <taxon>Varroidae</taxon>
        <taxon>Varroa</taxon>
    </lineage>
</organism>
<dbReference type="GO" id="GO:0042796">
    <property type="term" value="P:snRNA transcription by RNA polymerase III"/>
    <property type="evidence" value="ECO:0007669"/>
    <property type="project" value="TreeGrafter"/>
</dbReference>
<keyword evidence="3" id="KW-1185">Reference proteome</keyword>
<evidence type="ECO:0000313" key="3">
    <source>
        <dbReference type="Proteomes" id="UP000594260"/>
    </source>
</evidence>
<dbReference type="GO" id="GO:0043565">
    <property type="term" value="F:sequence-specific DNA binding"/>
    <property type="evidence" value="ECO:0007669"/>
    <property type="project" value="TreeGrafter"/>
</dbReference>
<dbReference type="AlphaFoldDB" id="A0A7M7KCI0"/>
<dbReference type="KEGG" id="vde:111250342"/>